<protein>
    <recommendedName>
        <fullName evidence="6">Ankyrin</fullName>
    </recommendedName>
</protein>
<reference evidence="4" key="1">
    <citation type="journal article" date="2023" name="Mol. Phylogenet. Evol.">
        <title>Genome-scale phylogeny and comparative genomics of the fungal order Sordariales.</title>
        <authorList>
            <person name="Hensen N."/>
            <person name="Bonometti L."/>
            <person name="Westerberg I."/>
            <person name="Brannstrom I.O."/>
            <person name="Guillou S."/>
            <person name="Cros-Aarteil S."/>
            <person name="Calhoun S."/>
            <person name="Haridas S."/>
            <person name="Kuo A."/>
            <person name="Mondo S."/>
            <person name="Pangilinan J."/>
            <person name="Riley R."/>
            <person name="LaButti K."/>
            <person name="Andreopoulos B."/>
            <person name="Lipzen A."/>
            <person name="Chen C."/>
            <person name="Yan M."/>
            <person name="Daum C."/>
            <person name="Ng V."/>
            <person name="Clum A."/>
            <person name="Steindorff A."/>
            <person name="Ohm R.A."/>
            <person name="Martin F."/>
            <person name="Silar P."/>
            <person name="Natvig D.O."/>
            <person name="Lalanne C."/>
            <person name="Gautier V."/>
            <person name="Ament-Velasquez S.L."/>
            <person name="Kruys A."/>
            <person name="Hutchinson M.I."/>
            <person name="Powell A.J."/>
            <person name="Barry K."/>
            <person name="Miller A.N."/>
            <person name="Grigoriev I.V."/>
            <person name="Debuchy R."/>
            <person name="Gladieux P."/>
            <person name="Hiltunen Thoren M."/>
            <person name="Johannesson H."/>
        </authorList>
    </citation>
    <scope>NUCLEOTIDE SEQUENCE</scope>
    <source>
        <strain evidence="4">CBS 955.72</strain>
    </source>
</reference>
<dbReference type="PANTHER" id="PTHR24198">
    <property type="entry name" value="ANKYRIN REPEAT AND PROTEIN KINASE DOMAIN-CONTAINING PROTEIN"/>
    <property type="match status" value="1"/>
</dbReference>
<accession>A0AAJ0MB02</accession>
<feature type="repeat" description="ANK" evidence="3">
    <location>
        <begin position="38"/>
        <end position="63"/>
    </location>
</feature>
<evidence type="ECO:0000256" key="3">
    <source>
        <dbReference type="PROSITE-ProRule" id="PRU00023"/>
    </source>
</evidence>
<dbReference type="InterPro" id="IPR036770">
    <property type="entry name" value="Ankyrin_rpt-contain_sf"/>
</dbReference>
<feature type="repeat" description="ANK" evidence="3">
    <location>
        <begin position="4"/>
        <end position="36"/>
    </location>
</feature>
<sequence length="304" mass="32772">MPEQALTPLHIAARDGDNAMITALLDEGAEIGALACPAGHAPLHLAVCSGHLSSAELLISRGAPKATMHVERDGAAPLSAMHTAAWQGDLAMCKMLVRRGGFKADVDVYDLHFLGGAEAAVQWYNTHRQTLQEWPDQVPMALQPVPLGFRVDAAFHLTVGQGLPKSSEGLPEIGKCLSEGTEAIAKFLEAINMAISMSWGRMINRSELADETEKNLSQAGWAHLALNPFALAAATNSSRPVMWQDGEEEKEEVMALLKFSLQGFKGSAKGDWEAVLEAWELRGNRLLAEAKAWGKVNRSTLSLC</sequence>
<keyword evidence="2 3" id="KW-0040">ANK repeat</keyword>
<dbReference type="PANTHER" id="PTHR24198:SF165">
    <property type="entry name" value="ANKYRIN REPEAT-CONTAINING PROTEIN-RELATED"/>
    <property type="match status" value="1"/>
</dbReference>
<comment type="caution">
    <text evidence="4">The sequence shown here is derived from an EMBL/GenBank/DDBJ whole genome shotgun (WGS) entry which is preliminary data.</text>
</comment>
<reference evidence="4" key="2">
    <citation type="submission" date="2023-06" db="EMBL/GenBank/DDBJ databases">
        <authorList>
            <consortium name="Lawrence Berkeley National Laboratory"/>
            <person name="Haridas S."/>
            <person name="Hensen N."/>
            <person name="Bonometti L."/>
            <person name="Westerberg I."/>
            <person name="Brannstrom I.O."/>
            <person name="Guillou S."/>
            <person name="Cros-Aarteil S."/>
            <person name="Calhoun S."/>
            <person name="Kuo A."/>
            <person name="Mondo S."/>
            <person name="Pangilinan J."/>
            <person name="Riley R."/>
            <person name="Labutti K."/>
            <person name="Andreopoulos B."/>
            <person name="Lipzen A."/>
            <person name="Chen C."/>
            <person name="Yanf M."/>
            <person name="Daum C."/>
            <person name="Ng V."/>
            <person name="Clum A."/>
            <person name="Steindorff A."/>
            <person name="Ohm R."/>
            <person name="Martin F."/>
            <person name="Silar P."/>
            <person name="Natvig D."/>
            <person name="Lalanne C."/>
            <person name="Gautier V."/>
            <person name="Ament-Velasquez S.L."/>
            <person name="Kruys A."/>
            <person name="Hutchinson M.I."/>
            <person name="Powell A.J."/>
            <person name="Barry K."/>
            <person name="Miller A.N."/>
            <person name="Grigoriev I.V."/>
            <person name="Debuchy R."/>
            <person name="Gladieux P."/>
            <person name="Thoren M.H."/>
            <person name="Johannesson H."/>
        </authorList>
    </citation>
    <scope>NUCLEOTIDE SEQUENCE</scope>
    <source>
        <strain evidence="4">CBS 955.72</strain>
    </source>
</reference>
<dbReference type="Pfam" id="PF12796">
    <property type="entry name" value="Ank_2"/>
    <property type="match status" value="1"/>
</dbReference>
<keyword evidence="1" id="KW-0677">Repeat</keyword>
<evidence type="ECO:0000256" key="2">
    <source>
        <dbReference type="ARBA" id="ARBA00023043"/>
    </source>
</evidence>
<proteinExistence type="predicted"/>
<dbReference type="Gene3D" id="1.25.40.20">
    <property type="entry name" value="Ankyrin repeat-containing domain"/>
    <property type="match status" value="1"/>
</dbReference>
<dbReference type="SUPFAM" id="SSF48403">
    <property type="entry name" value="Ankyrin repeat"/>
    <property type="match status" value="1"/>
</dbReference>
<dbReference type="Pfam" id="PF00023">
    <property type="entry name" value="Ank"/>
    <property type="match status" value="1"/>
</dbReference>
<keyword evidence="5" id="KW-1185">Reference proteome</keyword>
<dbReference type="GO" id="GO:0005737">
    <property type="term" value="C:cytoplasm"/>
    <property type="evidence" value="ECO:0007669"/>
    <property type="project" value="TreeGrafter"/>
</dbReference>
<dbReference type="Proteomes" id="UP001275084">
    <property type="component" value="Unassembled WGS sequence"/>
</dbReference>
<evidence type="ECO:0000313" key="5">
    <source>
        <dbReference type="Proteomes" id="UP001275084"/>
    </source>
</evidence>
<evidence type="ECO:0008006" key="6">
    <source>
        <dbReference type="Google" id="ProtNLM"/>
    </source>
</evidence>
<dbReference type="SMART" id="SM00248">
    <property type="entry name" value="ANK"/>
    <property type="match status" value="3"/>
</dbReference>
<evidence type="ECO:0000313" key="4">
    <source>
        <dbReference type="EMBL" id="KAK3346637.1"/>
    </source>
</evidence>
<dbReference type="AlphaFoldDB" id="A0AAJ0MB02"/>
<gene>
    <name evidence="4" type="ORF">B0T25DRAFT_571760</name>
</gene>
<dbReference type="PROSITE" id="PS50297">
    <property type="entry name" value="ANK_REP_REGION"/>
    <property type="match status" value="2"/>
</dbReference>
<dbReference type="InterPro" id="IPR002110">
    <property type="entry name" value="Ankyrin_rpt"/>
</dbReference>
<name>A0AAJ0MB02_9PEZI</name>
<evidence type="ECO:0000256" key="1">
    <source>
        <dbReference type="ARBA" id="ARBA00022737"/>
    </source>
</evidence>
<dbReference type="EMBL" id="JAUIQD010000006">
    <property type="protein sequence ID" value="KAK3346637.1"/>
    <property type="molecule type" value="Genomic_DNA"/>
</dbReference>
<dbReference type="PROSITE" id="PS50088">
    <property type="entry name" value="ANK_REPEAT"/>
    <property type="match status" value="2"/>
</dbReference>
<organism evidence="4 5">
    <name type="scientific">Lasiosphaeria hispida</name>
    <dbReference type="NCBI Taxonomy" id="260671"/>
    <lineage>
        <taxon>Eukaryota</taxon>
        <taxon>Fungi</taxon>
        <taxon>Dikarya</taxon>
        <taxon>Ascomycota</taxon>
        <taxon>Pezizomycotina</taxon>
        <taxon>Sordariomycetes</taxon>
        <taxon>Sordariomycetidae</taxon>
        <taxon>Sordariales</taxon>
        <taxon>Lasiosphaeriaceae</taxon>
        <taxon>Lasiosphaeria</taxon>
    </lineage>
</organism>